<evidence type="ECO:0000313" key="9">
    <source>
        <dbReference type="Proteomes" id="UP000234474"/>
    </source>
</evidence>
<dbReference type="EMBL" id="MSZS01000006">
    <property type="protein sequence ID" value="PKX91378.1"/>
    <property type="molecule type" value="Genomic_DNA"/>
</dbReference>
<organism evidence="8 9">
    <name type="scientific">Aspergillus novofumigatus (strain IBT 16806)</name>
    <dbReference type="NCBI Taxonomy" id="1392255"/>
    <lineage>
        <taxon>Eukaryota</taxon>
        <taxon>Fungi</taxon>
        <taxon>Dikarya</taxon>
        <taxon>Ascomycota</taxon>
        <taxon>Pezizomycotina</taxon>
        <taxon>Eurotiomycetes</taxon>
        <taxon>Eurotiomycetidae</taxon>
        <taxon>Eurotiales</taxon>
        <taxon>Aspergillaceae</taxon>
        <taxon>Aspergillus</taxon>
        <taxon>Aspergillus subgen. Fumigati</taxon>
    </lineage>
</organism>
<evidence type="ECO:0000256" key="1">
    <source>
        <dbReference type="ARBA" id="ARBA00001971"/>
    </source>
</evidence>
<evidence type="ECO:0000256" key="3">
    <source>
        <dbReference type="ARBA" id="ARBA00022723"/>
    </source>
</evidence>
<feature type="binding site" description="axial binding residue" evidence="7">
    <location>
        <position position="70"/>
    </location>
    <ligand>
        <name>heme</name>
        <dbReference type="ChEBI" id="CHEBI:30413"/>
    </ligand>
    <ligandPart>
        <name>Fe</name>
        <dbReference type="ChEBI" id="CHEBI:18248"/>
    </ligandPart>
</feature>
<dbReference type="PANTHER" id="PTHR46206">
    <property type="entry name" value="CYTOCHROME P450"/>
    <property type="match status" value="1"/>
</dbReference>
<evidence type="ECO:0000256" key="5">
    <source>
        <dbReference type="ARBA" id="ARBA00023004"/>
    </source>
</evidence>
<dbReference type="GO" id="GO:0020037">
    <property type="term" value="F:heme binding"/>
    <property type="evidence" value="ECO:0007669"/>
    <property type="project" value="InterPro"/>
</dbReference>
<dbReference type="GO" id="GO:0005506">
    <property type="term" value="F:iron ion binding"/>
    <property type="evidence" value="ECO:0007669"/>
    <property type="project" value="InterPro"/>
</dbReference>
<gene>
    <name evidence="8" type="ORF">P174DRAFT_373857</name>
</gene>
<dbReference type="GO" id="GO:0019748">
    <property type="term" value="P:secondary metabolic process"/>
    <property type="evidence" value="ECO:0007669"/>
    <property type="project" value="UniProtKB-ARBA"/>
</dbReference>
<dbReference type="RefSeq" id="XP_024679973.1">
    <property type="nucleotide sequence ID" value="XM_024822536.1"/>
</dbReference>
<dbReference type="InterPro" id="IPR001128">
    <property type="entry name" value="Cyt_P450"/>
</dbReference>
<comment type="caution">
    <text evidence="8">The sequence shown here is derived from an EMBL/GenBank/DDBJ whole genome shotgun (WGS) entry which is preliminary data.</text>
</comment>
<dbReference type="AlphaFoldDB" id="A0A2I1C163"/>
<keyword evidence="9" id="KW-1185">Reference proteome</keyword>
<dbReference type="OrthoDB" id="1844152at2759"/>
<evidence type="ECO:0000256" key="7">
    <source>
        <dbReference type="PIRSR" id="PIRSR602401-1"/>
    </source>
</evidence>
<protein>
    <submittedName>
        <fullName evidence="8">Cytochrome P450</fullName>
    </submittedName>
</protein>
<dbReference type="VEuPathDB" id="FungiDB:P174DRAFT_373857"/>
<proteinExistence type="inferred from homology"/>
<dbReference type="SUPFAM" id="SSF48264">
    <property type="entry name" value="Cytochrome P450"/>
    <property type="match status" value="1"/>
</dbReference>
<keyword evidence="7" id="KW-0349">Heme</keyword>
<dbReference type="Pfam" id="PF00067">
    <property type="entry name" value="p450"/>
    <property type="match status" value="1"/>
</dbReference>
<keyword evidence="6" id="KW-0503">Monooxygenase</keyword>
<evidence type="ECO:0000313" key="8">
    <source>
        <dbReference type="EMBL" id="PKX91378.1"/>
    </source>
</evidence>
<keyword evidence="3 7" id="KW-0479">Metal-binding</keyword>
<keyword evidence="4" id="KW-0560">Oxidoreductase</keyword>
<evidence type="ECO:0000256" key="2">
    <source>
        <dbReference type="ARBA" id="ARBA00010617"/>
    </source>
</evidence>
<sequence length="138" mass="15539">MLQPPDPGYLSASGSSCTIGPASPIYPDPQKFDGYRYLKLAEQDPYWNRIGAFVATSPESLGFGLGKEACPGWFLADLEIKLILYYLLTHYDIKLPEGVTAKPRYEGVFLLLDPGDILIRRRPEEEAKFPDRRQDDQA</sequence>
<accession>A0A2I1C163</accession>
<dbReference type="Proteomes" id="UP000234474">
    <property type="component" value="Unassembled WGS sequence"/>
</dbReference>
<dbReference type="GeneID" id="36529862"/>
<evidence type="ECO:0000256" key="6">
    <source>
        <dbReference type="ARBA" id="ARBA00023033"/>
    </source>
</evidence>
<dbReference type="PRINTS" id="PR00463">
    <property type="entry name" value="EP450I"/>
</dbReference>
<name>A0A2I1C163_ASPN1</name>
<reference evidence="9" key="1">
    <citation type="journal article" date="2018" name="Proc. Natl. Acad. Sci. U.S.A.">
        <title>Linking secondary metabolites to gene clusters through genome sequencing of six diverse Aspergillus species.</title>
        <authorList>
            <person name="Kaerboelling I."/>
            <person name="Vesth T.C."/>
            <person name="Frisvad J.C."/>
            <person name="Nybo J.L."/>
            <person name="Theobald S."/>
            <person name="Kuo A."/>
            <person name="Bowyer P."/>
            <person name="Matsuda Y."/>
            <person name="Mondo S."/>
            <person name="Lyhne E.K."/>
            <person name="Kogle M.E."/>
            <person name="Clum A."/>
            <person name="Lipzen A."/>
            <person name="Salamov A."/>
            <person name="Ngan C.Y."/>
            <person name="Daum C."/>
            <person name="Chiniquy J."/>
            <person name="Barry K."/>
            <person name="LaButti K."/>
            <person name="Haridas S."/>
            <person name="Simmons B.A."/>
            <person name="Magnuson J.K."/>
            <person name="Mortensen U.H."/>
            <person name="Larsen T.O."/>
            <person name="Grigoriev I.V."/>
            <person name="Baker S.E."/>
            <person name="Andersen M.R."/>
        </authorList>
    </citation>
    <scope>NUCLEOTIDE SEQUENCE [LARGE SCALE GENOMIC DNA]</scope>
    <source>
        <strain evidence="9">IBT 16806</strain>
    </source>
</reference>
<dbReference type="GO" id="GO:0044283">
    <property type="term" value="P:small molecule biosynthetic process"/>
    <property type="evidence" value="ECO:0007669"/>
    <property type="project" value="UniProtKB-ARBA"/>
</dbReference>
<dbReference type="InterPro" id="IPR002401">
    <property type="entry name" value="Cyt_P450_E_grp-I"/>
</dbReference>
<dbReference type="STRING" id="1392255.A0A2I1C163"/>
<dbReference type="GO" id="GO:0016705">
    <property type="term" value="F:oxidoreductase activity, acting on paired donors, with incorporation or reduction of molecular oxygen"/>
    <property type="evidence" value="ECO:0007669"/>
    <property type="project" value="InterPro"/>
</dbReference>
<dbReference type="InterPro" id="IPR036396">
    <property type="entry name" value="Cyt_P450_sf"/>
</dbReference>
<evidence type="ECO:0000256" key="4">
    <source>
        <dbReference type="ARBA" id="ARBA00023002"/>
    </source>
</evidence>
<comment type="cofactor">
    <cofactor evidence="1 7">
        <name>heme</name>
        <dbReference type="ChEBI" id="CHEBI:30413"/>
    </cofactor>
</comment>
<dbReference type="Gene3D" id="1.10.630.10">
    <property type="entry name" value="Cytochrome P450"/>
    <property type="match status" value="1"/>
</dbReference>
<keyword evidence="5 7" id="KW-0408">Iron</keyword>
<dbReference type="GO" id="GO:0004497">
    <property type="term" value="F:monooxygenase activity"/>
    <property type="evidence" value="ECO:0007669"/>
    <property type="project" value="UniProtKB-KW"/>
</dbReference>
<comment type="similarity">
    <text evidence="2">Belongs to the cytochrome P450 family.</text>
</comment>